<reference evidence="1" key="1">
    <citation type="submission" date="2021-03" db="EMBL/GenBank/DDBJ databases">
        <title>Acanthopleuribacteraceae sp. M133.</title>
        <authorList>
            <person name="Wang G."/>
        </authorList>
    </citation>
    <scope>NUCLEOTIDE SEQUENCE</scope>
    <source>
        <strain evidence="1">M133</strain>
    </source>
</reference>
<dbReference type="EMBL" id="CP071793">
    <property type="protein sequence ID" value="QTD49123.1"/>
    <property type="molecule type" value="Genomic_DNA"/>
</dbReference>
<keyword evidence="2" id="KW-1185">Reference proteome</keyword>
<organism evidence="1 2">
    <name type="scientific">Sulfidibacter corallicola</name>
    <dbReference type="NCBI Taxonomy" id="2818388"/>
    <lineage>
        <taxon>Bacteria</taxon>
        <taxon>Pseudomonadati</taxon>
        <taxon>Acidobacteriota</taxon>
        <taxon>Holophagae</taxon>
        <taxon>Acanthopleuribacterales</taxon>
        <taxon>Acanthopleuribacteraceae</taxon>
        <taxon>Sulfidibacter</taxon>
    </lineage>
</organism>
<dbReference type="RefSeq" id="WP_237378764.1">
    <property type="nucleotide sequence ID" value="NZ_CP071793.1"/>
</dbReference>
<evidence type="ECO:0000313" key="1">
    <source>
        <dbReference type="EMBL" id="QTD49123.1"/>
    </source>
</evidence>
<name>A0A8A4THL1_SULCO</name>
<dbReference type="AlphaFoldDB" id="A0A8A4THL1"/>
<protein>
    <submittedName>
        <fullName evidence="1">Uncharacterized protein</fullName>
    </submittedName>
</protein>
<sequence length="219" mass="25362">MGLLFGSKAEKVMSKAKKKGIELELSYAEGYQIHKGAVFRYDPKKFIVYGFTEALRDQTLAVRIPSLDVYFQTRVTHMTHDVRGRVLFYCDMPAELESLKAQPKESHFFVYPKAVAVLAISEEEAFLDDMKSLKMYIWDVSRSSVALVNRGKHKFETGFRFLAAKLTLGHVEILVDLEVDQLREKELGRDRVQIMNCRYVSEIKEIEAWVDICRKIDRL</sequence>
<dbReference type="Proteomes" id="UP000663929">
    <property type="component" value="Chromosome"/>
</dbReference>
<dbReference type="KEGG" id="scor:J3U87_26355"/>
<proteinExistence type="predicted"/>
<gene>
    <name evidence="1" type="ORF">J3U87_26355</name>
</gene>
<accession>A0A8A4THL1</accession>
<evidence type="ECO:0000313" key="2">
    <source>
        <dbReference type="Proteomes" id="UP000663929"/>
    </source>
</evidence>